<evidence type="ECO:0000313" key="4">
    <source>
        <dbReference type="Proteomes" id="UP001595764"/>
    </source>
</evidence>
<gene>
    <name evidence="3" type="ORF">ACFORO_38270</name>
</gene>
<dbReference type="PRINTS" id="PR01438">
    <property type="entry name" value="UNVRSLSTRESS"/>
</dbReference>
<keyword evidence="4" id="KW-1185">Reference proteome</keyword>
<evidence type="ECO:0000259" key="2">
    <source>
        <dbReference type="Pfam" id="PF00582"/>
    </source>
</evidence>
<organism evidence="3 4">
    <name type="scientific">Amycolatopsis halotolerans</name>
    <dbReference type="NCBI Taxonomy" id="330083"/>
    <lineage>
        <taxon>Bacteria</taxon>
        <taxon>Bacillati</taxon>
        <taxon>Actinomycetota</taxon>
        <taxon>Actinomycetes</taxon>
        <taxon>Pseudonocardiales</taxon>
        <taxon>Pseudonocardiaceae</taxon>
        <taxon>Amycolatopsis</taxon>
    </lineage>
</organism>
<dbReference type="InterPro" id="IPR014729">
    <property type="entry name" value="Rossmann-like_a/b/a_fold"/>
</dbReference>
<accession>A0ABV7QSI1</accession>
<dbReference type="PANTHER" id="PTHR31964">
    <property type="entry name" value="ADENINE NUCLEOTIDE ALPHA HYDROLASES-LIKE SUPERFAMILY PROTEIN"/>
    <property type="match status" value="1"/>
</dbReference>
<dbReference type="Proteomes" id="UP001595764">
    <property type="component" value="Unassembled WGS sequence"/>
</dbReference>
<dbReference type="Pfam" id="PF00582">
    <property type="entry name" value="Usp"/>
    <property type="match status" value="2"/>
</dbReference>
<protein>
    <submittedName>
        <fullName evidence="3">Universal stress protein</fullName>
    </submittedName>
</protein>
<dbReference type="Gene3D" id="3.40.50.620">
    <property type="entry name" value="HUPs"/>
    <property type="match status" value="2"/>
</dbReference>
<feature type="domain" description="UspA" evidence="2">
    <location>
        <begin position="10"/>
        <end position="136"/>
    </location>
</feature>
<dbReference type="InterPro" id="IPR006016">
    <property type="entry name" value="UspA"/>
</dbReference>
<sequence>MSRKKPGSAVLVGVDESEASLAAVRWAAAEALRRDCLLQLFQAGTAAADQEARERFARAHRWLSRAAQVAQESAPGVATQPLVRAGLAVDLLVERSRSVSLVVLGSHGLGGLRGAAIGSVALRAAASTHCPVVVVRGRAVRGGAVVVGVDTDERVGEFAFEAAANRQVPLIAVHAWRSEGPGRAAAEDRALRECTAAWADKYPEVPVRIRAVRERSPGRALLAVEGAQLLVIGSRGRGPVAGGLLGSTGNRLLAHAACPVAVVRGALR</sequence>
<evidence type="ECO:0000256" key="1">
    <source>
        <dbReference type="ARBA" id="ARBA00008791"/>
    </source>
</evidence>
<evidence type="ECO:0000313" key="3">
    <source>
        <dbReference type="EMBL" id="MFC3516063.1"/>
    </source>
</evidence>
<comment type="caution">
    <text evidence="3">The sequence shown here is derived from an EMBL/GenBank/DDBJ whole genome shotgun (WGS) entry which is preliminary data.</text>
</comment>
<dbReference type="InterPro" id="IPR006015">
    <property type="entry name" value="Universal_stress_UspA"/>
</dbReference>
<dbReference type="RefSeq" id="WP_377874055.1">
    <property type="nucleotide sequence ID" value="NZ_JBHMAY010000064.1"/>
</dbReference>
<name>A0ABV7QSI1_9PSEU</name>
<reference evidence="4" key="1">
    <citation type="journal article" date="2019" name="Int. J. Syst. Evol. Microbiol.">
        <title>The Global Catalogue of Microorganisms (GCM) 10K type strain sequencing project: providing services to taxonomists for standard genome sequencing and annotation.</title>
        <authorList>
            <consortium name="The Broad Institute Genomics Platform"/>
            <consortium name="The Broad Institute Genome Sequencing Center for Infectious Disease"/>
            <person name="Wu L."/>
            <person name="Ma J."/>
        </authorList>
    </citation>
    <scope>NUCLEOTIDE SEQUENCE [LARGE SCALE GENOMIC DNA]</scope>
    <source>
        <strain evidence="4">CGMCC 4.7682</strain>
    </source>
</reference>
<dbReference type="SUPFAM" id="SSF52402">
    <property type="entry name" value="Adenine nucleotide alpha hydrolases-like"/>
    <property type="match status" value="2"/>
</dbReference>
<proteinExistence type="inferred from homology"/>
<dbReference type="EMBL" id="JBHRWI010000058">
    <property type="protein sequence ID" value="MFC3516063.1"/>
    <property type="molecule type" value="Genomic_DNA"/>
</dbReference>
<dbReference type="PANTHER" id="PTHR31964:SF113">
    <property type="entry name" value="USPA DOMAIN-CONTAINING PROTEIN"/>
    <property type="match status" value="1"/>
</dbReference>
<comment type="similarity">
    <text evidence="1">Belongs to the universal stress protein A family.</text>
</comment>
<feature type="domain" description="UspA" evidence="2">
    <location>
        <begin position="145"/>
        <end position="264"/>
    </location>
</feature>